<evidence type="ECO:0000256" key="5">
    <source>
        <dbReference type="PROSITE-ProRule" id="PRU00042"/>
    </source>
</evidence>
<dbReference type="GO" id="GO:0008270">
    <property type="term" value="F:zinc ion binding"/>
    <property type="evidence" value="ECO:0007669"/>
    <property type="project" value="UniProtKB-KW"/>
</dbReference>
<evidence type="ECO:0000256" key="2">
    <source>
        <dbReference type="ARBA" id="ARBA00022737"/>
    </source>
</evidence>
<dbReference type="GO" id="GO:0000785">
    <property type="term" value="C:chromatin"/>
    <property type="evidence" value="ECO:0007669"/>
    <property type="project" value="TreeGrafter"/>
</dbReference>
<dbReference type="Proteomes" id="UP000629468">
    <property type="component" value="Unassembled WGS sequence"/>
</dbReference>
<dbReference type="FunFam" id="3.30.160.60:FF:000125">
    <property type="entry name" value="Putative zinc finger protein 143"/>
    <property type="match status" value="2"/>
</dbReference>
<accession>A0A8H7FA40</accession>
<evidence type="ECO:0000313" key="8">
    <source>
        <dbReference type="EMBL" id="KAF7783921.1"/>
    </source>
</evidence>
<dbReference type="GO" id="GO:0000981">
    <property type="term" value="F:DNA-binding transcription factor activity, RNA polymerase II-specific"/>
    <property type="evidence" value="ECO:0007669"/>
    <property type="project" value="UniProtKB-ARBA"/>
</dbReference>
<evidence type="ECO:0000313" key="9">
    <source>
        <dbReference type="Proteomes" id="UP000629468"/>
    </source>
</evidence>
<keyword evidence="4" id="KW-0862">Zinc</keyword>
<feature type="compositionally biased region" description="Low complexity" evidence="6">
    <location>
        <begin position="29"/>
        <end position="49"/>
    </location>
</feature>
<dbReference type="Gene3D" id="3.30.160.60">
    <property type="entry name" value="Classic Zinc Finger"/>
    <property type="match status" value="2"/>
</dbReference>
<name>A0A8H7FA40_AGABI</name>
<organism evidence="8 9">
    <name type="scientific">Agaricus bisporus var. burnettii</name>
    <dbReference type="NCBI Taxonomy" id="192524"/>
    <lineage>
        <taxon>Eukaryota</taxon>
        <taxon>Fungi</taxon>
        <taxon>Dikarya</taxon>
        <taxon>Basidiomycota</taxon>
        <taxon>Agaricomycotina</taxon>
        <taxon>Agaricomycetes</taxon>
        <taxon>Agaricomycetidae</taxon>
        <taxon>Agaricales</taxon>
        <taxon>Agaricineae</taxon>
        <taxon>Agaricaceae</taxon>
        <taxon>Agaricus</taxon>
    </lineage>
</organism>
<gene>
    <name evidence="8" type="ORF">Agabi119p4_86</name>
</gene>
<feature type="compositionally biased region" description="Polar residues" evidence="6">
    <location>
        <begin position="7"/>
        <end position="21"/>
    </location>
</feature>
<dbReference type="GO" id="GO:0031519">
    <property type="term" value="C:PcG protein complex"/>
    <property type="evidence" value="ECO:0007669"/>
    <property type="project" value="TreeGrafter"/>
</dbReference>
<dbReference type="GO" id="GO:0005667">
    <property type="term" value="C:transcription regulator complex"/>
    <property type="evidence" value="ECO:0007669"/>
    <property type="project" value="TreeGrafter"/>
</dbReference>
<keyword evidence="1" id="KW-0479">Metal-binding</keyword>
<dbReference type="SMART" id="SM00355">
    <property type="entry name" value="ZnF_C2H2"/>
    <property type="match status" value="2"/>
</dbReference>
<feature type="compositionally biased region" description="Acidic residues" evidence="6">
    <location>
        <begin position="399"/>
        <end position="410"/>
    </location>
</feature>
<dbReference type="PROSITE" id="PS50157">
    <property type="entry name" value="ZINC_FINGER_C2H2_2"/>
    <property type="match status" value="2"/>
</dbReference>
<keyword evidence="3 5" id="KW-0863">Zinc-finger</keyword>
<dbReference type="AlphaFoldDB" id="A0A8H7FA40"/>
<dbReference type="PANTHER" id="PTHR14003:SF19">
    <property type="entry name" value="YY2 TRANSCRIPTION FACTOR"/>
    <property type="match status" value="1"/>
</dbReference>
<keyword evidence="2" id="KW-0677">Repeat</keyword>
<evidence type="ECO:0000256" key="3">
    <source>
        <dbReference type="ARBA" id="ARBA00022771"/>
    </source>
</evidence>
<protein>
    <submittedName>
        <fullName evidence="8">Transcriptional regulator family: C2H2 zinc finger</fullName>
    </submittedName>
</protein>
<feature type="domain" description="C2H2-type" evidence="7">
    <location>
        <begin position="579"/>
        <end position="609"/>
    </location>
</feature>
<feature type="region of interest" description="Disordered" evidence="6">
    <location>
        <begin position="368"/>
        <end position="552"/>
    </location>
</feature>
<feature type="region of interest" description="Disordered" evidence="6">
    <location>
        <begin position="1"/>
        <end position="59"/>
    </location>
</feature>
<dbReference type="InterPro" id="IPR013087">
    <property type="entry name" value="Znf_C2H2_type"/>
</dbReference>
<dbReference type="InterPro" id="IPR036236">
    <property type="entry name" value="Znf_C2H2_sf"/>
</dbReference>
<reference evidence="8 9" key="1">
    <citation type="journal article" name="Sci. Rep.">
        <title>Telomere-to-telomere assembled and centromere annotated genomes of the two main subspecies of the button mushroom Agaricus bisporus reveal especially polymorphic chromosome ends.</title>
        <authorList>
            <person name="Sonnenberg A.S.M."/>
            <person name="Sedaghat-Telgerd N."/>
            <person name="Lavrijssen B."/>
            <person name="Ohm R.A."/>
            <person name="Hendrickx P.M."/>
            <person name="Scholtmeijer K."/>
            <person name="Baars J.J.P."/>
            <person name="van Peer A."/>
        </authorList>
    </citation>
    <scope>NUCLEOTIDE SEQUENCE [LARGE SCALE GENOMIC DNA]</scope>
    <source>
        <strain evidence="8 9">H119_p4</strain>
    </source>
</reference>
<feature type="domain" description="C2H2-type" evidence="7">
    <location>
        <begin position="610"/>
        <end position="639"/>
    </location>
</feature>
<evidence type="ECO:0000256" key="4">
    <source>
        <dbReference type="ARBA" id="ARBA00022833"/>
    </source>
</evidence>
<dbReference type="SUPFAM" id="SSF57667">
    <property type="entry name" value="beta-beta-alpha zinc fingers"/>
    <property type="match status" value="1"/>
</dbReference>
<evidence type="ECO:0000259" key="7">
    <source>
        <dbReference type="PROSITE" id="PS50157"/>
    </source>
</evidence>
<dbReference type="GO" id="GO:0000978">
    <property type="term" value="F:RNA polymerase II cis-regulatory region sequence-specific DNA binding"/>
    <property type="evidence" value="ECO:0007669"/>
    <property type="project" value="TreeGrafter"/>
</dbReference>
<dbReference type="Pfam" id="PF00096">
    <property type="entry name" value="zf-C2H2"/>
    <property type="match status" value="2"/>
</dbReference>
<dbReference type="PANTHER" id="PTHR14003">
    <property type="entry name" value="TRANSCRIPTIONAL REPRESSOR PROTEIN YY"/>
    <property type="match status" value="1"/>
</dbReference>
<evidence type="ECO:0000256" key="1">
    <source>
        <dbReference type="ARBA" id="ARBA00022723"/>
    </source>
</evidence>
<dbReference type="PROSITE" id="PS00028">
    <property type="entry name" value="ZINC_FINGER_C2H2_1"/>
    <property type="match status" value="2"/>
</dbReference>
<sequence>MAAFQHRSFSPTSSLHFQQGRKNMPAPLSPTYTPFSVPSPFSSSSSNSYRDGNSPIESHFDSLPSPVEAVNSDVAVFSAGSVSVQVFPSQGDMAASYTSDFDYGMMSFASNLKKQALHQPHNNAFSKPMGPVYLSPPVAHQRHSPAMPPSAALPHHIHAQMAPSIPNDVMFDVDLDDWNQPPAVVHPSPPYPSSTPESRPMSRSKLVFDPGMPAYSATPNSAQHHPHMDHYFDVLSQHNSDQNGPSLQARRQYHHHQQSFYSLPQISRLPFSTHPQPFVTVHPAEVSPLEPPCPSESPLSYSKLPTAVISSDGEPANYMCGSQMQGSEDIKGSLGMDFGGVGLTMAPSVVQTNWNGERKMVDTDLGDVDAEGEEVGPSDVEQPFHSLPDRPLIKPAPADEADDEVLFDDTDVSKLSEESSTDSDDSEFIPGSRQRRRRSQAMMSGSYPSYGQLEGRSLRTRSGTRYTPYPHDYSNHRSSDYLDQFDDSDQGTRQRRSLPPSNLSSECLSFTTLSTSTSSMARRRSRPSSTLPVPIPVPNLTKKSRGRRVPTVTSLEDLRSASSGAGRKRQTIGKGARMYLCEVEGCGKCFARGEHLKRHVRSIHTHEKPHRCPYPGCGKDFSRHDNLGQHMRVHKDYVPPQKA</sequence>
<proteinExistence type="predicted"/>
<evidence type="ECO:0000256" key="6">
    <source>
        <dbReference type="SAM" id="MobiDB-lite"/>
    </source>
</evidence>
<dbReference type="EMBL" id="JABXXO010000001">
    <property type="protein sequence ID" value="KAF7783921.1"/>
    <property type="molecule type" value="Genomic_DNA"/>
</dbReference>
<feature type="compositionally biased region" description="Low complexity" evidence="6">
    <location>
        <begin position="503"/>
        <end position="520"/>
    </location>
</feature>
<comment type="caution">
    <text evidence="8">The sequence shown here is derived from an EMBL/GenBank/DDBJ whole genome shotgun (WGS) entry which is preliminary data.</text>
</comment>